<dbReference type="SUPFAM" id="SSF53098">
    <property type="entry name" value="Ribonuclease H-like"/>
    <property type="match status" value="1"/>
</dbReference>
<dbReference type="Gene3D" id="3.30.420.10">
    <property type="entry name" value="Ribonuclease H-like superfamily/Ribonuclease H"/>
    <property type="match status" value="1"/>
</dbReference>
<dbReference type="PANTHER" id="PTHR33116">
    <property type="entry name" value="REVERSE TRANSCRIPTASE ZINC-BINDING DOMAIN-CONTAINING PROTEIN-RELATED-RELATED"/>
    <property type="match status" value="1"/>
</dbReference>
<organism evidence="2 3">
    <name type="scientific">Hibiscus syriacus</name>
    <name type="common">Rose of Sharon</name>
    <dbReference type="NCBI Taxonomy" id="106335"/>
    <lineage>
        <taxon>Eukaryota</taxon>
        <taxon>Viridiplantae</taxon>
        <taxon>Streptophyta</taxon>
        <taxon>Embryophyta</taxon>
        <taxon>Tracheophyta</taxon>
        <taxon>Spermatophyta</taxon>
        <taxon>Magnoliopsida</taxon>
        <taxon>eudicotyledons</taxon>
        <taxon>Gunneridae</taxon>
        <taxon>Pentapetalae</taxon>
        <taxon>rosids</taxon>
        <taxon>malvids</taxon>
        <taxon>Malvales</taxon>
        <taxon>Malvaceae</taxon>
        <taxon>Malvoideae</taxon>
        <taxon>Hibiscus</taxon>
    </lineage>
</organism>
<protein>
    <recommendedName>
        <fullName evidence="1">RNase H type-1 domain-containing protein</fullName>
    </recommendedName>
</protein>
<gene>
    <name evidence="2" type="ORF">F3Y22_tig00016212pilonHSYRG00068</name>
</gene>
<name>A0A6A3BXC1_HIBSY</name>
<dbReference type="PROSITE" id="PS50879">
    <property type="entry name" value="RNASE_H_1"/>
    <property type="match status" value="1"/>
</dbReference>
<feature type="domain" description="RNase H type-1" evidence="1">
    <location>
        <begin position="383"/>
        <end position="465"/>
    </location>
</feature>
<dbReference type="EMBL" id="VEPZ02000633">
    <property type="protein sequence ID" value="KAE8721346.1"/>
    <property type="molecule type" value="Genomic_DNA"/>
</dbReference>
<dbReference type="InterPro" id="IPR044730">
    <property type="entry name" value="RNase_H-like_dom_plant"/>
</dbReference>
<sequence>MLIANKVIDLMQKSGRSDVVFKVDFRKAYDSVDLGFLVRVLKEMRFGERWCKWISKYISIASISVLVNDSPTERFQLVRGLRQEYYSLSLLLFNLVGEVLNLMIEKAVNAGLISGCLVGCLVGSLPSNYLGLPLGAHRNSRLMWGPVIEKVHNRLAGWKSISLSFGDKKENHWMWWTDVCKPMELGCLSFVDLKLKNFSLLENWCWRFCSMPLSLWKQTLSAKAAILFPNLKPHVVSWIWHGISSTYYGASEGFCLKDLFQLQVGDVSDIRFWQDRWLEKRPLKEMFPRIYALALNKEGTIAEFAEMRGADPVLNSFVSSSSASDWVKRLGSSDGIYSVKSVSLLKYPSGLENLAANLALTDDALLKKKKKVAKSLPTWLPPSRGSLKFNVDGAMRLDGGGEGISGILRDLDGTPLLTFSVPIGCGSSMQAEILAVDHAIKLFMGSRWFKAFDLIIECDCAVMVN</sequence>
<dbReference type="GO" id="GO:0004523">
    <property type="term" value="F:RNA-DNA hybrid ribonuclease activity"/>
    <property type="evidence" value="ECO:0007669"/>
    <property type="project" value="InterPro"/>
</dbReference>
<dbReference type="Proteomes" id="UP000436088">
    <property type="component" value="Unassembled WGS sequence"/>
</dbReference>
<evidence type="ECO:0000259" key="1">
    <source>
        <dbReference type="PROSITE" id="PS50879"/>
    </source>
</evidence>
<dbReference type="PANTHER" id="PTHR33116:SF75">
    <property type="entry name" value="RIBONUCLEASE H PROTEIN"/>
    <property type="match status" value="1"/>
</dbReference>
<accession>A0A6A3BXC1</accession>
<keyword evidence="3" id="KW-1185">Reference proteome</keyword>
<proteinExistence type="predicted"/>
<dbReference type="InterPro" id="IPR002156">
    <property type="entry name" value="RNaseH_domain"/>
</dbReference>
<dbReference type="AlphaFoldDB" id="A0A6A3BXC1"/>
<dbReference type="InterPro" id="IPR036397">
    <property type="entry name" value="RNaseH_sf"/>
</dbReference>
<reference evidence="2" key="1">
    <citation type="submission" date="2019-09" db="EMBL/GenBank/DDBJ databases">
        <title>Draft genome information of white flower Hibiscus syriacus.</title>
        <authorList>
            <person name="Kim Y.-M."/>
        </authorList>
    </citation>
    <scope>NUCLEOTIDE SEQUENCE [LARGE SCALE GENOMIC DNA]</scope>
    <source>
        <strain evidence="2">YM2019G1</strain>
    </source>
</reference>
<dbReference type="GO" id="GO:0003676">
    <property type="term" value="F:nucleic acid binding"/>
    <property type="evidence" value="ECO:0007669"/>
    <property type="project" value="InterPro"/>
</dbReference>
<comment type="caution">
    <text evidence="2">The sequence shown here is derived from an EMBL/GenBank/DDBJ whole genome shotgun (WGS) entry which is preliminary data.</text>
</comment>
<dbReference type="InterPro" id="IPR012337">
    <property type="entry name" value="RNaseH-like_sf"/>
</dbReference>
<evidence type="ECO:0000313" key="2">
    <source>
        <dbReference type="EMBL" id="KAE8721346.1"/>
    </source>
</evidence>
<evidence type="ECO:0000313" key="3">
    <source>
        <dbReference type="Proteomes" id="UP000436088"/>
    </source>
</evidence>
<dbReference type="CDD" id="cd06222">
    <property type="entry name" value="RNase_H_like"/>
    <property type="match status" value="1"/>
</dbReference>